<comment type="caution">
    <text evidence="1">The sequence shown here is derived from an EMBL/GenBank/DDBJ whole genome shotgun (WGS) entry which is preliminary data.</text>
</comment>
<dbReference type="InterPro" id="IPR014718">
    <property type="entry name" value="GH-type_carb-bd"/>
</dbReference>
<proteinExistence type="predicted"/>
<dbReference type="GO" id="GO:0047938">
    <property type="term" value="F:glucose-6-phosphate 1-epimerase activity"/>
    <property type="evidence" value="ECO:0007669"/>
    <property type="project" value="TreeGrafter"/>
</dbReference>
<keyword evidence="2" id="KW-1185">Reference proteome</keyword>
<reference evidence="1" key="1">
    <citation type="submission" date="2020-03" db="EMBL/GenBank/DDBJ databases">
        <title>A high-quality chromosome-level genome assembly of a woody plant with both climbing and erect habits, Rhamnella rubrinervis.</title>
        <authorList>
            <person name="Lu Z."/>
            <person name="Yang Y."/>
            <person name="Zhu X."/>
            <person name="Sun Y."/>
        </authorList>
    </citation>
    <scope>NUCLEOTIDE SEQUENCE</scope>
    <source>
        <strain evidence="1">BYM</strain>
        <tissue evidence="1">Leaf</tissue>
    </source>
</reference>
<name>A0A8K0HMW1_9ROSA</name>
<dbReference type="AlphaFoldDB" id="A0A8K0HMW1"/>
<dbReference type="PANTHER" id="PTHR11122">
    <property type="entry name" value="APOSPORY-ASSOCIATED PROTEIN C-RELATED"/>
    <property type="match status" value="1"/>
</dbReference>
<dbReference type="EMBL" id="VOIH02000002">
    <property type="protein sequence ID" value="KAF3454953.1"/>
    <property type="molecule type" value="Genomic_DNA"/>
</dbReference>
<dbReference type="InterPro" id="IPR008183">
    <property type="entry name" value="Aldose_1/G6P_1-epimerase"/>
</dbReference>
<dbReference type="InterPro" id="IPR011013">
    <property type="entry name" value="Gal_mutarotase_sf_dom"/>
</dbReference>
<evidence type="ECO:0000313" key="2">
    <source>
        <dbReference type="Proteomes" id="UP000796880"/>
    </source>
</evidence>
<accession>A0A8K0HMW1</accession>
<dbReference type="Pfam" id="PF01263">
    <property type="entry name" value="Aldose_epim"/>
    <property type="match status" value="1"/>
</dbReference>
<dbReference type="PANTHER" id="PTHR11122:SF13">
    <property type="entry name" value="GLUCOSE-6-PHOSPHATE 1-EPIMERASE"/>
    <property type="match status" value="1"/>
</dbReference>
<organism evidence="1 2">
    <name type="scientific">Rhamnella rubrinervis</name>
    <dbReference type="NCBI Taxonomy" id="2594499"/>
    <lineage>
        <taxon>Eukaryota</taxon>
        <taxon>Viridiplantae</taxon>
        <taxon>Streptophyta</taxon>
        <taxon>Embryophyta</taxon>
        <taxon>Tracheophyta</taxon>
        <taxon>Spermatophyta</taxon>
        <taxon>Magnoliopsida</taxon>
        <taxon>eudicotyledons</taxon>
        <taxon>Gunneridae</taxon>
        <taxon>Pentapetalae</taxon>
        <taxon>rosids</taxon>
        <taxon>fabids</taxon>
        <taxon>Rosales</taxon>
        <taxon>Rhamnaceae</taxon>
        <taxon>rhamnoid group</taxon>
        <taxon>Rhamneae</taxon>
        <taxon>Rhamnella</taxon>
    </lineage>
</organism>
<dbReference type="GO" id="GO:0005737">
    <property type="term" value="C:cytoplasm"/>
    <property type="evidence" value="ECO:0007669"/>
    <property type="project" value="TreeGrafter"/>
</dbReference>
<dbReference type="Proteomes" id="UP000796880">
    <property type="component" value="Unassembled WGS sequence"/>
</dbReference>
<dbReference type="SUPFAM" id="SSF74650">
    <property type="entry name" value="Galactose mutarotase-like"/>
    <property type="match status" value="1"/>
</dbReference>
<dbReference type="OrthoDB" id="1659429at2759"/>
<protein>
    <submittedName>
        <fullName evidence="1">Uncharacterized protein</fullName>
    </submittedName>
</protein>
<gene>
    <name evidence="1" type="ORF">FNV43_RR05401</name>
</gene>
<dbReference type="Gene3D" id="2.70.98.10">
    <property type="match status" value="1"/>
</dbReference>
<dbReference type="GO" id="GO:0030246">
    <property type="term" value="F:carbohydrate binding"/>
    <property type="evidence" value="ECO:0007669"/>
    <property type="project" value="InterPro"/>
</dbReference>
<dbReference type="GO" id="GO:0005975">
    <property type="term" value="P:carbohydrate metabolic process"/>
    <property type="evidence" value="ECO:0007669"/>
    <property type="project" value="InterPro"/>
</dbReference>
<evidence type="ECO:0000313" key="1">
    <source>
        <dbReference type="EMBL" id="KAF3454953.1"/>
    </source>
</evidence>
<sequence>MSTGKNYFLLAARYYYSARPFHQAVKITNAKLISKCREDFMLILPITRAEIVIAVFKPPKAIRGGIPLCFPQFGSQGSLEQHGFVRNWFWTIDLDPPLSSSSKAFVDLILKPSEENGKIWPHRWVVFFMEALDCIEFARGYIDDVKSFVNVARYDFDQDDETVR</sequence>